<organism evidence="1 2">
    <name type="scientific">Streptococcus phage P5641</name>
    <dbReference type="NCBI Taxonomy" id="1971418"/>
    <lineage>
        <taxon>Viruses</taxon>
        <taxon>Duplodnaviria</taxon>
        <taxon>Heunggongvirae</taxon>
        <taxon>Uroviricota</taxon>
        <taxon>Caudoviricetes</taxon>
        <taxon>Aliceevansviridae</taxon>
        <taxon>Moineauvirus</taxon>
        <taxon>Moineauvirus P5641</taxon>
    </lineage>
</organism>
<dbReference type="EMBL" id="KY705259">
    <property type="protein sequence ID" value="ARU13376.1"/>
    <property type="molecule type" value="Genomic_DNA"/>
</dbReference>
<evidence type="ECO:0000313" key="1">
    <source>
        <dbReference type="EMBL" id="ARU13376.1"/>
    </source>
</evidence>
<name>A0A286QPR7_9CAUD</name>
<accession>A0A286QPR7</accession>
<proteinExistence type="predicted"/>
<dbReference type="Proteomes" id="UP000224984">
    <property type="component" value="Segment"/>
</dbReference>
<gene>
    <name evidence="1" type="ORF">P5641_28</name>
</gene>
<sequence length="62" mass="7747">MKKFWRSGMIDNKVIEKRKQDDYMNKLHRTILELTREIELRRGPDMMDFMDLIDWYLNSRKP</sequence>
<protein>
    <submittedName>
        <fullName evidence="1">Uncharacterized protein</fullName>
    </submittedName>
</protein>
<evidence type="ECO:0000313" key="2">
    <source>
        <dbReference type="Proteomes" id="UP000224984"/>
    </source>
</evidence>
<reference evidence="1 2" key="1">
    <citation type="journal article" date="2017" name="Front. Microbiol.">
        <title>Global Survey and Genome Exploration of Bacteriophages Infecting the Lactic Acid Bacterium Streptococcus thermophilus.</title>
        <authorList>
            <person name="McDonnell B."/>
            <person name="Mahony J."/>
            <person name="Hanemaaijer L."/>
            <person name="Neve H."/>
            <person name="Noben J.-P."/>
            <person name="Lugli G.A."/>
            <person name="Ventura M."/>
            <person name="Kouwen T.R."/>
            <person name="van Sinderen D."/>
        </authorList>
    </citation>
    <scope>NUCLEOTIDE SEQUENCE [LARGE SCALE GENOMIC DNA]</scope>
</reference>
<keyword evidence="2" id="KW-1185">Reference proteome</keyword>